<organism evidence="1 2">
    <name type="scientific">Dreissena polymorpha</name>
    <name type="common">Zebra mussel</name>
    <name type="synonym">Mytilus polymorpha</name>
    <dbReference type="NCBI Taxonomy" id="45954"/>
    <lineage>
        <taxon>Eukaryota</taxon>
        <taxon>Metazoa</taxon>
        <taxon>Spiralia</taxon>
        <taxon>Lophotrochozoa</taxon>
        <taxon>Mollusca</taxon>
        <taxon>Bivalvia</taxon>
        <taxon>Autobranchia</taxon>
        <taxon>Heteroconchia</taxon>
        <taxon>Euheterodonta</taxon>
        <taxon>Imparidentia</taxon>
        <taxon>Neoheterodontei</taxon>
        <taxon>Myida</taxon>
        <taxon>Dreissenoidea</taxon>
        <taxon>Dreissenidae</taxon>
        <taxon>Dreissena</taxon>
    </lineage>
</organism>
<dbReference type="EMBL" id="JAIWYP010000010">
    <property type="protein sequence ID" value="KAH3751126.1"/>
    <property type="molecule type" value="Genomic_DNA"/>
</dbReference>
<gene>
    <name evidence="1" type="ORF">DPMN_185672</name>
</gene>
<accession>A0A9D4DLV2</accession>
<name>A0A9D4DLV2_DREPO</name>
<sequence length="64" mass="7101">MTDHCGSRIASFVNHQLILDFSGDDDCEVTLETTNQFPMLMLYFATPVSCDSGYVSITNQDGTF</sequence>
<dbReference type="AlphaFoldDB" id="A0A9D4DLV2"/>
<protein>
    <submittedName>
        <fullName evidence="1">Uncharacterized protein</fullName>
    </submittedName>
</protein>
<dbReference type="Proteomes" id="UP000828390">
    <property type="component" value="Unassembled WGS sequence"/>
</dbReference>
<reference evidence="1" key="2">
    <citation type="submission" date="2020-11" db="EMBL/GenBank/DDBJ databases">
        <authorList>
            <person name="McCartney M.A."/>
            <person name="Auch B."/>
            <person name="Kono T."/>
            <person name="Mallez S."/>
            <person name="Becker A."/>
            <person name="Gohl D.M."/>
            <person name="Silverstein K.A.T."/>
            <person name="Koren S."/>
            <person name="Bechman K.B."/>
            <person name="Herman A."/>
            <person name="Abrahante J.E."/>
            <person name="Garbe J."/>
        </authorList>
    </citation>
    <scope>NUCLEOTIDE SEQUENCE</scope>
    <source>
        <strain evidence="1">Duluth1</strain>
        <tissue evidence="1">Whole animal</tissue>
    </source>
</reference>
<reference evidence="1" key="1">
    <citation type="journal article" date="2019" name="bioRxiv">
        <title>The Genome of the Zebra Mussel, Dreissena polymorpha: A Resource for Invasive Species Research.</title>
        <authorList>
            <person name="McCartney M.A."/>
            <person name="Auch B."/>
            <person name="Kono T."/>
            <person name="Mallez S."/>
            <person name="Zhang Y."/>
            <person name="Obille A."/>
            <person name="Becker A."/>
            <person name="Abrahante J.E."/>
            <person name="Garbe J."/>
            <person name="Badalamenti J.P."/>
            <person name="Herman A."/>
            <person name="Mangelson H."/>
            <person name="Liachko I."/>
            <person name="Sullivan S."/>
            <person name="Sone E.D."/>
            <person name="Koren S."/>
            <person name="Silverstein K.A.T."/>
            <person name="Beckman K.B."/>
            <person name="Gohl D.M."/>
        </authorList>
    </citation>
    <scope>NUCLEOTIDE SEQUENCE</scope>
    <source>
        <strain evidence="1">Duluth1</strain>
        <tissue evidence="1">Whole animal</tissue>
    </source>
</reference>
<evidence type="ECO:0000313" key="1">
    <source>
        <dbReference type="EMBL" id="KAH3751126.1"/>
    </source>
</evidence>
<evidence type="ECO:0000313" key="2">
    <source>
        <dbReference type="Proteomes" id="UP000828390"/>
    </source>
</evidence>
<keyword evidence="2" id="KW-1185">Reference proteome</keyword>
<proteinExistence type="predicted"/>
<comment type="caution">
    <text evidence="1">The sequence shown here is derived from an EMBL/GenBank/DDBJ whole genome shotgun (WGS) entry which is preliminary data.</text>
</comment>